<dbReference type="PROSITE" id="PS50060">
    <property type="entry name" value="MAM_2"/>
    <property type="match status" value="2"/>
</dbReference>
<dbReference type="InterPro" id="IPR000998">
    <property type="entry name" value="MAM_dom"/>
</dbReference>
<dbReference type="Gene3D" id="4.10.400.10">
    <property type="entry name" value="Low-density Lipoprotein Receptor"/>
    <property type="match status" value="1"/>
</dbReference>
<feature type="disulfide bond" evidence="2">
    <location>
        <begin position="158"/>
        <end position="173"/>
    </location>
</feature>
<dbReference type="Gene3D" id="2.60.120.200">
    <property type="match status" value="2"/>
</dbReference>
<evidence type="ECO:0000313" key="4">
    <source>
        <dbReference type="EMBL" id="CEK57377.1"/>
    </source>
</evidence>
<evidence type="ECO:0000259" key="3">
    <source>
        <dbReference type="PROSITE" id="PS50060"/>
    </source>
</evidence>
<dbReference type="InterPro" id="IPR013320">
    <property type="entry name" value="ConA-like_dom_sf"/>
</dbReference>
<organism evidence="4">
    <name type="scientific">Arion vulgaris</name>
    <dbReference type="NCBI Taxonomy" id="1028688"/>
    <lineage>
        <taxon>Eukaryota</taxon>
        <taxon>Metazoa</taxon>
        <taxon>Spiralia</taxon>
        <taxon>Lophotrochozoa</taxon>
        <taxon>Mollusca</taxon>
        <taxon>Gastropoda</taxon>
        <taxon>Heterobranchia</taxon>
        <taxon>Euthyneura</taxon>
        <taxon>Panpulmonata</taxon>
        <taxon>Eupulmonata</taxon>
        <taxon>Stylommatophora</taxon>
        <taxon>Helicina</taxon>
        <taxon>Arionoidea</taxon>
        <taxon>Arionidae</taxon>
        <taxon>Arion</taxon>
    </lineage>
</organism>
<dbReference type="Pfam" id="PF00629">
    <property type="entry name" value="MAM"/>
    <property type="match status" value="1"/>
</dbReference>
<dbReference type="SUPFAM" id="SSF57424">
    <property type="entry name" value="LDL receptor-like module"/>
    <property type="match status" value="1"/>
</dbReference>
<proteinExistence type="predicted"/>
<dbReference type="InterPro" id="IPR051560">
    <property type="entry name" value="MAM_domain-containing"/>
</dbReference>
<evidence type="ECO:0000256" key="1">
    <source>
        <dbReference type="ARBA" id="ARBA00023157"/>
    </source>
</evidence>
<dbReference type="CDD" id="cd00112">
    <property type="entry name" value="LDLa"/>
    <property type="match status" value="1"/>
</dbReference>
<reference evidence="4" key="1">
    <citation type="submission" date="2014-12" db="EMBL/GenBank/DDBJ databases">
        <title>Insight into the proteome of Arion vulgaris.</title>
        <authorList>
            <person name="Aradska J."/>
            <person name="Bulat T."/>
            <person name="Smidak R."/>
            <person name="Sarate P."/>
            <person name="Gangsoo J."/>
            <person name="Sialana F."/>
            <person name="Bilban M."/>
            <person name="Lubec G."/>
        </authorList>
    </citation>
    <scope>NUCLEOTIDE SEQUENCE</scope>
    <source>
        <tissue evidence="4">Skin</tissue>
    </source>
</reference>
<dbReference type="PANTHER" id="PTHR23282:SF101">
    <property type="entry name" value="MAM DOMAIN-CONTAINING PROTEIN"/>
    <property type="match status" value="1"/>
</dbReference>
<dbReference type="EMBL" id="HACG01010512">
    <property type="protein sequence ID" value="CEK57377.1"/>
    <property type="molecule type" value="Transcribed_RNA"/>
</dbReference>
<protein>
    <recommendedName>
        <fullName evidence="3">MAM domain-containing protein</fullName>
    </recommendedName>
</protein>
<evidence type="ECO:0000256" key="2">
    <source>
        <dbReference type="PROSITE-ProRule" id="PRU00124"/>
    </source>
</evidence>
<dbReference type="PANTHER" id="PTHR23282">
    <property type="entry name" value="APICAL ENDOSOMAL GLYCOPROTEIN PRECURSOR"/>
    <property type="match status" value="1"/>
</dbReference>
<dbReference type="AlphaFoldDB" id="A0A0B6YMG5"/>
<dbReference type="GO" id="GO:0016020">
    <property type="term" value="C:membrane"/>
    <property type="evidence" value="ECO:0007669"/>
    <property type="project" value="InterPro"/>
</dbReference>
<dbReference type="SMART" id="SM00192">
    <property type="entry name" value="LDLa"/>
    <property type="match status" value="1"/>
</dbReference>
<keyword evidence="1 2" id="KW-1015">Disulfide bond</keyword>
<feature type="non-terminal residue" evidence="4">
    <location>
        <position position="1"/>
    </location>
</feature>
<dbReference type="InterPro" id="IPR036055">
    <property type="entry name" value="LDL_receptor-like_sf"/>
</dbReference>
<feature type="non-terminal residue" evidence="4">
    <location>
        <position position="245"/>
    </location>
</feature>
<accession>A0A0B6YMG5</accession>
<comment type="caution">
    <text evidence="2">Lacks conserved residue(s) required for the propagation of feature annotation.</text>
</comment>
<feature type="domain" description="MAM" evidence="3">
    <location>
        <begin position="1"/>
        <end position="133"/>
    </location>
</feature>
<sequence length="245" mass="28340">SKWQLVVNGGRNSENRFPLFDHTVGNNQGMYLLGKTRGDDVKSPHIELSSPHCMRFHYHMRGKVVQGMAVSVYNMDQEKWMDVWNITETVGVDRWLMGMFDLEPGRFDVIFRPHDNRRFALDDILLIEGKCNDMRCLEGEFKCMTQASVNCLPLAVMCNFVLDCDDTIDEYNCKDRTYICDFENGNICSLEQESDDTMMSEWVMVNSSNTPGNLQDHTFQNNSGTMLKINTEELLKSDHVFMSHY</sequence>
<dbReference type="InterPro" id="IPR002172">
    <property type="entry name" value="LDrepeatLR_classA_rpt"/>
</dbReference>
<dbReference type="SUPFAM" id="SSF49899">
    <property type="entry name" value="Concanavalin A-like lectins/glucanases"/>
    <property type="match status" value="1"/>
</dbReference>
<feature type="domain" description="MAM" evidence="3">
    <location>
        <begin position="178"/>
        <end position="232"/>
    </location>
</feature>
<name>A0A0B6YMG5_9EUPU</name>
<dbReference type="PROSITE" id="PS50068">
    <property type="entry name" value="LDLRA_2"/>
    <property type="match status" value="1"/>
</dbReference>
<dbReference type="SMART" id="SM00137">
    <property type="entry name" value="MAM"/>
    <property type="match status" value="1"/>
</dbReference>
<gene>
    <name evidence="4" type="primary">ORF30015</name>
</gene>